<evidence type="ECO:0000313" key="1">
    <source>
        <dbReference type="EMBL" id="NVD28758.1"/>
    </source>
</evidence>
<dbReference type="EMBL" id="JABWMH010000003">
    <property type="protein sequence ID" value="NVD28758.1"/>
    <property type="molecule type" value="Genomic_DNA"/>
</dbReference>
<comment type="caution">
    <text evidence="1">The sequence shown here is derived from an EMBL/GenBank/DDBJ whole genome shotgun (WGS) entry which is preliminary data.</text>
</comment>
<accession>A0ABX2N4V5</accession>
<dbReference type="Gene3D" id="3.30.70.1230">
    <property type="entry name" value="Nucleotide cyclase"/>
    <property type="match status" value="1"/>
</dbReference>
<evidence type="ECO:0000313" key="2">
    <source>
        <dbReference type="Proteomes" id="UP000652427"/>
    </source>
</evidence>
<organism evidence="1 2">
    <name type="scientific">Parasphingorhabdus flavimaris</name>
    <dbReference type="NCBI Taxonomy" id="266812"/>
    <lineage>
        <taxon>Bacteria</taxon>
        <taxon>Pseudomonadati</taxon>
        <taxon>Pseudomonadota</taxon>
        <taxon>Alphaproteobacteria</taxon>
        <taxon>Sphingomonadales</taxon>
        <taxon>Sphingomonadaceae</taxon>
        <taxon>Parasphingorhabdus</taxon>
    </lineage>
</organism>
<reference evidence="1 2" key="1">
    <citation type="submission" date="2020-06" db="EMBL/GenBank/DDBJ databases">
        <authorList>
            <person name="Kim S.-J."/>
            <person name="Park S.-J."/>
        </authorList>
    </citation>
    <scope>NUCLEOTIDE SEQUENCE [LARGE SCALE GENOMIC DNA]</scope>
    <source>
        <strain evidence="1 2">SW-151</strain>
    </source>
</reference>
<dbReference type="SUPFAM" id="SSF55073">
    <property type="entry name" value="Nucleotide cyclase"/>
    <property type="match status" value="1"/>
</dbReference>
<keyword evidence="2" id="KW-1185">Reference proteome</keyword>
<name>A0ABX2N4V5_9SPHN</name>
<dbReference type="Proteomes" id="UP000652427">
    <property type="component" value="Unassembled WGS sequence"/>
</dbReference>
<gene>
    <name evidence="1" type="ORF">HUO14_12730</name>
</gene>
<dbReference type="InterPro" id="IPR029787">
    <property type="entry name" value="Nucleotide_cyclase"/>
</dbReference>
<proteinExistence type="predicted"/>
<protein>
    <submittedName>
        <fullName evidence="1">Adenylate/guanylate cyclase domain-containing protein</fullName>
    </submittedName>
</protein>
<dbReference type="RefSeq" id="WP_176280148.1">
    <property type="nucleotide sequence ID" value="NZ_JABWMH010000003.1"/>
</dbReference>
<sequence>MSLKDDLEAEVAETFETKWTTRDGQVVPSPADVKLGNDAVKLKGTVLYADLSESTAMVKSKKDWFAAEVYKTFLHCSAKIIKHFGGTITAYDGDRIMAVYLGKSKNTSAVKTALKIHSARQHIIQPALKKQYPNSTFELKHTCGVDTSNLFVARTGVRGDNDLVWVGRSANWAAKLSDLPNTHATWISAAVYDVMHESVKLDGNKDNMWEKRSWTPQNGATIYRSDHWWKL</sequence>